<evidence type="ECO:0000313" key="8">
    <source>
        <dbReference type="Proteomes" id="UP001152795"/>
    </source>
</evidence>
<comment type="pathway">
    <text evidence="2">Protein modification; protein ubiquitination.</text>
</comment>
<comment type="caution">
    <text evidence="7">The sequence shown here is derived from an EMBL/GenBank/DDBJ whole genome shotgun (WGS) entry which is preliminary data.</text>
</comment>
<name>A0A7D9HKR6_PARCT</name>
<dbReference type="Proteomes" id="UP001152795">
    <property type="component" value="Unassembled WGS sequence"/>
</dbReference>
<keyword evidence="4" id="KW-0808">Transferase</keyword>
<gene>
    <name evidence="7" type="ORF">PACLA_8A019075</name>
</gene>
<dbReference type="GO" id="GO:0061630">
    <property type="term" value="F:ubiquitin protein ligase activity"/>
    <property type="evidence" value="ECO:0007669"/>
    <property type="project" value="UniProtKB-EC"/>
</dbReference>
<dbReference type="SUPFAM" id="SSF56204">
    <property type="entry name" value="Hect, E3 ligase catalytic domain"/>
    <property type="match status" value="2"/>
</dbReference>
<evidence type="ECO:0000256" key="3">
    <source>
        <dbReference type="ARBA" id="ARBA00012485"/>
    </source>
</evidence>
<protein>
    <recommendedName>
        <fullName evidence="3">HECT-type E3 ubiquitin transferase</fullName>
        <ecNumber evidence="3">2.3.2.26</ecNumber>
    </recommendedName>
</protein>
<accession>A0A7D9HKR6</accession>
<dbReference type="EC" id="2.3.2.26" evidence="3"/>
<dbReference type="GO" id="GO:0043130">
    <property type="term" value="F:ubiquitin binding"/>
    <property type="evidence" value="ECO:0007669"/>
    <property type="project" value="InterPro"/>
</dbReference>
<dbReference type="Gene3D" id="3.90.1750.10">
    <property type="entry name" value="Hect, E3 ligase catalytic domains"/>
    <property type="match status" value="1"/>
</dbReference>
<evidence type="ECO:0000256" key="4">
    <source>
        <dbReference type="ARBA" id="ARBA00022679"/>
    </source>
</evidence>
<dbReference type="AlphaFoldDB" id="A0A7D9HKR6"/>
<keyword evidence="7" id="KW-0436">Ligase</keyword>
<dbReference type="PROSITE" id="PS51140">
    <property type="entry name" value="CUE"/>
    <property type="match status" value="1"/>
</dbReference>
<dbReference type="EMBL" id="CACRXK020000986">
    <property type="protein sequence ID" value="CAB3986239.1"/>
    <property type="molecule type" value="Genomic_DNA"/>
</dbReference>
<dbReference type="InterPro" id="IPR009060">
    <property type="entry name" value="UBA-like_sf"/>
</dbReference>
<dbReference type="SUPFAM" id="SSF46934">
    <property type="entry name" value="UBA-like"/>
    <property type="match status" value="1"/>
</dbReference>
<sequence>MFCPLCGNRISENHKFCYKCGNPSPGDTGCSSKAIPKPHSPDSDDKLKSKGTGSSSTPTFEAFQATKRKERASNFRPKGNTAKRKKNGDDTSGEVAINFGIMFYDGNQLKPQRSANLSVKVPKVSTKDELLATGLAKHKAHSKNLIKDNIKYVLLYPDGSLVDKLRESDERFVLYKYKNEYGKAYQRINFYICPSHDYDEHTLNGLGDLWVESDEGDIEAVNSDTEIVDLACNRKQIRRTSSTVTTADNLSTSLTVSNPVNTAINVTTEQSGACSTVTATPHNLSASLNVSTNPGSTTLEGTTILHHGSTLSTVSNTLDENINSLYESITEMFPQCSPSHARNALLATDNNLEAAVNLIISDQAPSSTTTQEIYASFEFCNDITNDPDFTYNNNPREDETAQHSVADEINSTADNLQLCDLLIQQRNQKLRTDSSLRIKVRRSHVWEDVKVKLNKCSEEDLEQGIRVQYVGEPAVDTGGPKRELFSLLHKHMNDSNSMFAGESNSKCFSNNVIALEQQDYLKYGRLCAMSIIQGAASPSFFASPVVDYILHGCVEKVTISVEDVPNAKVRQKLEELQRTSDPEDFKQLASFNCSMRFKAGYTKPIVTIEDKASLIRYICLHYTLLYSLPHMEQFINGLKLYGLLEVIRQVPEKARVLFQVCEESRLTAEIVDELFEVQFSPEGSNKRQQEEAIAFHFTTLMEDIEIGAIKGQVFDFSTESSTEVVFSLGDILQFVTASPSIPAVGYQPRPVIAFNHLDTGRKLQANTCANKLLLPVNDLLLNYDSFKEEITSCILMSPGFGNV</sequence>
<evidence type="ECO:0000256" key="6">
    <source>
        <dbReference type="SAM" id="MobiDB-lite"/>
    </source>
</evidence>
<reference evidence="7" key="1">
    <citation type="submission" date="2020-04" db="EMBL/GenBank/DDBJ databases">
        <authorList>
            <person name="Alioto T."/>
            <person name="Alioto T."/>
            <person name="Gomez Garrido J."/>
        </authorList>
    </citation>
    <scope>NUCLEOTIDE SEQUENCE</scope>
    <source>
        <strain evidence="7">A484AB</strain>
    </source>
</reference>
<dbReference type="PANTHER" id="PTHR11254:SF440">
    <property type="entry name" value="E3 UBIQUITIN-PROTEIN LIGASE NEDD-4"/>
    <property type="match status" value="1"/>
</dbReference>
<dbReference type="PROSITE" id="PS50237">
    <property type="entry name" value="HECT"/>
    <property type="match status" value="1"/>
</dbReference>
<dbReference type="CDD" id="cd14279">
    <property type="entry name" value="CUE"/>
    <property type="match status" value="1"/>
</dbReference>
<feature type="region of interest" description="Disordered" evidence="6">
    <location>
        <begin position="27"/>
        <end position="89"/>
    </location>
</feature>
<dbReference type="SMART" id="SM00119">
    <property type="entry name" value="HECTc"/>
    <property type="match status" value="1"/>
</dbReference>
<keyword evidence="5" id="KW-0833">Ubl conjugation pathway</keyword>
<proteinExistence type="predicted"/>
<feature type="compositionally biased region" description="Basic and acidic residues" evidence="6">
    <location>
        <begin position="39"/>
        <end position="48"/>
    </location>
</feature>
<dbReference type="OrthoDB" id="5985670at2759"/>
<dbReference type="PANTHER" id="PTHR11254">
    <property type="entry name" value="HECT DOMAIN UBIQUITIN-PROTEIN LIGASE"/>
    <property type="match status" value="1"/>
</dbReference>
<organism evidence="7 8">
    <name type="scientific">Paramuricea clavata</name>
    <name type="common">Red gorgonian</name>
    <name type="synonym">Violescent sea-whip</name>
    <dbReference type="NCBI Taxonomy" id="317549"/>
    <lineage>
        <taxon>Eukaryota</taxon>
        <taxon>Metazoa</taxon>
        <taxon>Cnidaria</taxon>
        <taxon>Anthozoa</taxon>
        <taxon>Octocorallia</taxon>
        <taxon>Malacalcyonacea</taxon>
        <taxon>Plexauridae</taxon>
        <taxon>Paramuricea</taxon>
    </lineage>
</organism>
<keyword evidence="8" id="KW-1185">Reference proteome</keyword>
<evidence type="ECO:0000256" key="1">
    <source>
        <dbReference type="ARBA" id="ARBA00000885"/>
    </source>
</evidence>
<dbReference type="InterPro" id="IPR000569">
    <property type="entry name" value="HECT_dom"/>
</dbReference>
<evidence type="ECO:0000313" key="7">
    <source>
        <dbReference type="EMBL" id="CAB3986239.1"/>
    </source>
</evidence>
<dbReference type="Pfam" id="PF02845">
    <property type="entry name" value="CUE"/>
    <property type="match status" value="1"/>
</dbReference>
<comment type="catalytic activity">
    <reaction evidence="1">
        <text>S-ubiquitinyl-[E2 ubiquitin-conjugating enzyme]-L-cysteine + [acceptor protein]-L-lysine = [E2 ubiquitin-conjugating enzyme]-L-cysteine + N(6)-ubiquitinyl-[acceptor protein]-L-lysine.</text>
        <dbReference type="EC" id="2.3.2.26"/>
    </reaction>
</comment>
<dbReference type="GO" id="GO:0016874">
    <property type="term" value="F:ligase activity"/>
    <property type="evidence" value="ECO:0007669"/>
    <property type="project" value="UniProtKB-KW"/>
</dbReference>
<dbReference type="InterPro" id="IPR003892">
    <property type="entry name" value="CUE"/>
</dbReference>
<dbReference type="InterPro" id="IPR035983">
    <property type="entry name" value="Hect_E3_ubiquitin_ligase"/>
</dbReference>
<evidence type="ECO:0000256" key="2">
    <source>
        <dbReference type="ARBA" id="ARBA00004906"/>
    </source>
</evidence>
<evidence type="ECO:0000256" key="5">
    <source>
        <dbReference type="ARBA" id="ARBA00022786"/>
    </source>
</evidence>
<dbReference type="Gene3D" id="3.30.2410.10">
    <property type="entry name" value="Hect, E3 ligase catalytic domain"/>
    <property type="match status" value="1"/>
</dbReference>
<dbReference type="InterPro" id="IPR050409">
    <property type="entry name" value="E3_ubiq-protein_ligase"/>
</dbReference>